<evidence type="ECO:0000313" key="1">
    <source>
        <dbReference type="EnsemblMetazoa" id="AAEL024719-PA"/>
    </source>
</evidence>
<dbReference type="GO" id="GO:0007411">
    <property type="term" value="P:axon guidance"/>
    <property type="evidence" value="ECO:0007669"/>
    <property type="project" value="TreeGrafter"/>
</dbReference>
<dbReference type="AlphaFoldDB" id="A0A903VLE5"/>
<dbReference type="Gene3D" id="1.20.5.170">
    <property type="match status" value="1"/>
</dbReference>
<dbReference type="Proteomes" id="UP000008820">
    <property type="component" value="Unassembled WGS sequence"/>
</dbReference>
<name>A0A903VLE5_AEDAE</name>
<dbReference type="PANTHER" id="PTHR24099:SF15">
    <property type="entry name" value="E3 UBIQUITIN-PROTEIN LIGASE TRIM9"/>
    <property type="match status" value="1"/>
</dbReference>
<protein>
    <submittedName>
        <fullName evidence="1">Uncharacterized protein</fullName>
    </submittedName>
</protein>
<dbReference type="EnsemblMetazoa" id="AAEL024719-RA">
    <property type="protein sequence ID" value="AAEL024719-PA"/>
    <property type="gene ID" value="AAEL024719"/>
</dbReference>
<dbReference type="OrthoDB" id="295536at2759"/>
<dbReference type="InterPro" id="IPR050617">
    <property type="entry name" value="E3_ligase_FN3/SPRY"/>
</dbReference>
<proteinExistence type="predicted"/>
<sequence length="91" mass="10343">MSDKVTESCIEFERVVTAQCEALIESITARREVLLEAIRQDKDTKIRTLKDQQASCTGKLQQTTGLIQFCIEALKETDSAAFLQVLKFNFR</sequence>
<keyword evidence="2" id="KW-1185">Reference proteome</keyword>
<organism evidence="1 2">
    <name type="scientific">Aedes aegypti</name>
    <name type="common">Yellowfever mosquito</name>
    <name type="synonym">Culex aegypti</name>
    <dbReference type="NCBI Taxonomy" id="7159"/>
    <lineage>
        <taxon>Eukaryota</taxon>
        <taxon>Metazoa</taxon>
        <taxon>Ecdysozoa</taxon>
        <taxon>Arthropoda</taxon>
        <taxon>Hexapoda</taxon>
        <taxon>Insecta</taxon>
        <taxon>Pterygota</taxon>
        <taxon>Neoptera</taxon>
        <taxon>Endopterygota</taxon>
        <taxon>Diptera</taxon>
        <taxon>Nematocera</taxon>
        <taxon>Culicoidea</taxon>
        <taxon>Culicidae</taxon>
        <taxon>Culicinae</taxon>
        <taxon>Aedini</taxon>
        <taxon>Aedes</taxon>
        <taxon>Stegomyia</taxon>
    </lineage>
</organism>
<gene>
    <name evidence="1" type="primary">110680272</name>
</gene>
<reference evidence="1" key="2">
    <citation type="submission" date="2022-10" db="UniProtKB">
        <authorList>
            <consortium name="EnsemblMetazoa"/>
        </authorList>
    </citation>
    <scope>IDENTIFICATION</scope>
    <source>
        <strain evidence="1">LVP_AGWG</strain>
    </source>
</reference>
<dbReference type="PANTHER" id="PTHR24099">
    <property type="entry name" value="E3 UBIQUITIN-PROTEIN LIGASE TRIM36-RELATED"/>
    <property type="match status" value="1"/>
</dbReference>
<reference evidence="2" key="1">
    <citation type="submission" date="2017-06" db="EMBL/GenBank/DDBJ databases">
        <title>Aedes aegypti genome working group (AGWG) sequencing and assembly.</title>
        <authorList>
            <consortium name="Aedes aegypti Genome Working Group (AGWG)"/>
            <person name="Matthews B.J."/>
        </authorList>
    </citation>
    <scope>NUCLEOTIDE SEQUENCE [LARGE SCALE GENOMIC DNA]</scope>
    <source>
        <strain evidence="2">LVP_AGWG</strain>
    </source>
</reference>
<evidence type="ECO:0000313" key="2">
    <source>
        <dbReference type="Proteomes" id="UP000008820"/>
    </source>
</evidence>
<accession>A0A903VLE5</accession>
<dbReference type="GO" id="GO:0043005">
    <property type="term" value="C:neuron projection"/>
    <property type="evidence" value="ECO:0007669"/>
    <property type="project" value="TreeGrafter"/>
</dbReference>